<evidence type="ECO:0000313" key="2">
    <source>
        <dbReference type="EMBL" id="KAA1111665.1"/>
    </source>
</evidence>
<feature type="compositionally biased region" description="Basic and acidic residues" evidence="1">
    <location>
        <begin position="94"/>
        <end position="115"/>
    </location>
</feature>
<reference evidence="2 3" key="1">
    <citation type="submission" date="2019-05" db="EMBL/GenBank/DDBJ databases">
        <title>Emergence of the Ug99 lineage of the wheat stem rust pathogen through somatic hybridization.</title>
        <authorList>
            <person name="Li F."/>
            <person name="Upadhyaya N.M."/>
            <person name="Sperschneider J."/>
            <person name="Matny O."/>
            <person name="Nguyen-Phuc H."/>
            <person name="Mago R."/>
            <person name="Raley C."/>
            <person name="Miller M.E."/>
            <person name="Silverstein K.A.T."/>
            <person name="Henningsen E."/>
            <person name="Hirsch C.D."/>
            <person name="Visser B."/>
            <person name="Pretorius Z.A."/>
            <person name="Steffenson B.J."/>
            <person name="Schwessinger B."/>
            <person name="Dodds P.N."/>
            <person name="Figueroa M."/>
        </authorList>
    </citation>
    <scope>NUCLEOTIDE SEQUENCE [LARGE SCALE GENOMIC DNA]</scope>
    <source>
        <strain evidence="2">21-0</strain>
    </source>
</reference>
<comment type="caution">
    <text evidence="2">The sequence shown here is derived from an EMBL/GenBank/DDBJ whole genome shotgun (WGS) entry which is preliminary data.</text>
</comment>
<dbReference type="AlphaFoldDB" id="A0A5B0QET8"/>
<feature type="compositionally biased region" description="Polar residues" evidence="1">
    <location>
        <begin position="1"/>
        <end position="14"/>
    </location>
</feature>
<proteinExistence type="predicted"/>
<dbReference type="EMBL" id="VSWC01000016">
    <property type="protein sequence ID" value="KAA1111665.1"/>
    <property type="molecule type" value="Genomic_DNA"/>
</dbReference>
<protein>
    <submittedName>
        <fullName evidence="2">Uncharacterized protein</fullName>
    </submittedName>
</protein>
<feature type="region of interest" description="Disordered" evidence="1">
    <location>
        <begin position="1"/>
        <end position="52"/>
    </location>
</feature>
<dbReference type="Proteomes" id="UP000324748">
    <property type="component" value="Unassembled WGS sequence"/>
</dbReference>
<evidence type="ECO:0000313" key="3">
    <source>
        <dbReference type="Proteomes" id="UP000324748"/>
    </source>
</evidence>
<evidence type="ECO:0000256" key="1">
    <source>
        <dbReference type="SAM" id="MobiDB-lite"/>
    </source>
</evidence>
<feature type="region of interest" description="Disordered" evidence="1">
    <location>
        <begin position="89"/>
        <end position="115"/>
    </location>
</feature>
<organism evidence="2 3">
    <name type="scientific">Puccinia graminis f. sp. tritici</name>
    <dbReference type="NCBI Taxonomy" id="56615"/>
    <lineage>
        <taxon>Eukaryota</taxon>
        <taxon>Fungi</taxon>
        <taxon>Dikarya</taxon>
        <taxon>Basidiomycota</taxon>
        <taxon>Pucciniomycotina</taxon>
        <taxon>Pucciniomycetes</taxon>
        <taxon>Pucciniales</taxon>
        <taxon>Pucciniaceae</taxon>
        <taxon>Puccinia</taxon>
    </lineage>
</organism>
<accession>A0A5B0QET8</accession>
<name>A0A5B0QET8_PUCGR</name>
<feature type="compositionally biased region" description="Basic and acidic residues" evidence="1">
    <location>
        <begin position="15"/>
        <end position="44"/>
    </location>
</feature>
<sequence length="115" mass="13141">MPSATVHKSFSQGRFSDKPECLYDRDKRLDYSESAERTNPRAEELSQECTTTTSTKLKNTQIVSSSIPHRYHLLDTLVLPRQTISSRIPSSLIKTEKGISSKKTPQQEKKREKTD</sequence>
<gene>
    <name evidence="2" type="ORF">PGT21_007777</name>
</gene>
<keyword evidence="3" id="KW-1185">Reference proteome</keyword>